<reference evidence="4" key="1">
    <citation type="submission" date="2015-01" db="EMBL/GenBank/DDBJ databases">
        <authorList>
            <person name="Aksoy S."/>
            <person name="Warren W."/>
            <person name="Wilson R.K."/>
        </authorList>
    </citation>
    <scope>NUCLEOTIDE SEQUENCE [LARGE SCALE GENOMIC DNA]</scope>
    <source>
        <strain evidence="4">IAEA</strain>
    </source>
</reference>
<dbReference type="VEuPathDB" id="VectorBase:GPPI005458"/>
<dbReference type="InterPro" id="IPR006629">
    <property type="entry name" value="LITAF"/>
</dbReference>
<dbReference type="Proteomes" id="UP000092460">
    <property type="component" value="Unassembled WGS sequence"/>
</dbReference>
<evidence type="ECO:0000259" key="2">
    <source>
        <dbReference type="Pfam" id="PF10601"/>
    </source>
</evidence>
<sequence>MSKATGPPPPQYTYVPPPSAPPSYQEAVGGVKPVGPFTPVTAPTTANAAIVTTVVPIGRTATHMICPSCHAEIETTTRTEPGMIAYLSGFVIALLGQQMNTTNVPSMFAAIILFPLKHIKAYGFSAKQHMFNDCDQFTFWFADMFLLIAIVNFKRIY</sequence>
<proteinExistence type="predicted"/>
<keyword evidence="4" id="KW-1185">Reference proteome</keyword>
<evidence type="ECO:0000313" key="3">
    <source>
        <dbReference type="EnsemblMetazoa" id="GPPI005458-PA"/>
    </source>
</evidence>
<evidence type="ECO:0000313" key="4">
    <source>
        <dbReference type="Proteomes" id="UP000092460"/>
    </source>
</evidence>
<evidence type="ECO:0000256" key="1">
    <source>
        <dbReference type="SAM" id="MobiDB-lite"/>
    </source>
</evidence>
<dbReference type="EnsemblMetazoa" id="GPPI005458-RA">
    <property type="protein sequence ID" value="GPPI005458-PA"/>
    <property type="gene ID" value="GPPI005458"/>
</dbReference>
<accession>A0A1B0AR31</accession>
<reference evidence="3" key="2">
    <citation type="submission" date="2020-05" db="UniProtKB">
        <authorList>
            <consortium name="EnsemblMetazoa"/>
        </authorList>
    </citation>
    <scope>IDENTIFICATION</scope>
    <source>
        <strain evidence="3">IAEA</strain>
    </source>
</reference>
<dbReference type="EMBL" id="JXJN01002224">
    <property type="status" value="NOT_ANNOTATED_CDS"/>
    <property type="molecule type" value="Genomic_DNA"/>
</dbReference>
<dbReference type="AlphaFoldDB" id="A0A1B0AR31"/>
<feature type="region of interest" description="Disordered" evidence="1">
    <location>
        <begin position="1"/>
        <end position="21"/>
    </location>
</feature>
<name>A0A1B0AR31_9MUSC</name>
<dbReference type="Pfam" id="PF10601">
    <property type="entry name" value="zf-LITAF-like"/>
    <property type="match status" value="1"/>
</dbReference>
<feature type="domain" description="LITAF" evidence="2">
    <location>
        <begin position="60"/>
        <end position="97"/>
    </location>
</feature>
<dbReference type="STRING" id="67801.A0A1B0AR31"/>
<protein>
    <recommendedName>
        <fullName evidence="2">LITAF domain-containing protein</fullName>
    </recommendedName>
</protein>
<organism evidence="3 4">
    <name type="scientific">Glossina palpalis gambiensis</name>
    <dbReference type="NCBI Taxonomy" id="67801"/>
    <lineage>
        <taxon>Eukaryota</taxon>
        <taxon>Metazoa</taxon>
        <taxon>Ecdysozoa</taxon>
        <taxon>Arthropoda</taxon>
        <taxon>Hexapoda</taxon>
        <taxon>Insecta</taxon>
        <taxon>Pterygota</taxon>
        <taxon>Neoptera</taxon>
        <taxon>Endopterygota</taxon>
        <taxon>Diptera</taxon>
        <taxon>Brachycera</taxon>
        <taxon>Muscomorpha</taxon>
        <taxon>Hippoboscoidea</taxon>
        <taxon>Glossinidae</taxon>
        <taxon>Glossina</taxon>
    </lineage>
</organism>